<dbReference type="KEGG" id="ssai:N0B31_02775"/>
<dbReference type="GeneID" id="74941311"/>
<name>A0A9E7U5B2_9EURY</name>
<evidence type="ECO:0000313" key="3">
    <source>
        <dbReference type="Proteomes" id="UP001057580"/>
    </source>
</evidence>
<evidence type="ECO:0000313" key="2">
    <source>
        <dbReference type="EMBL" id="UWM55215.1"/>
    </source>
</evidence>
<protein>
    <submittedName>
        <fullName evidence="2">Uncharacterized protein</fullName>
    </submittedName>
</protein>
<reference evidence="2" key="1">
    <citation type="submission" date="2022-09" db="EMBL/GenBank/DDBJ databases">
        <title>Diverse halophilic archaea isolated from saline environments.</title>
        <authorList>
            <person name="Cui H.-L."/>
        </authorList>
    </citation>
    <scope>NUCLEOTIDE SEQUENCE</scope>
    <source>
        <strain evidence="2">ZS-35-S2</strain>
    </source>
</reference>
<dbReference type="RefSeq" id="WP_260594267.1">
    <property type="nucleotide sequence ID" value="NZ_CP104003.1"/>
</dbReference>
<feature type="region of interest" description="Disordered" evidence="1">
    <location>
        <begin position="42"/>
        <end position="76"/>
    </location>
</feature>
<feature type="compositionally biased region" description="Gly residues" evidence="1">
    <location>
        <begin position="67"/>
        <end position="76"/>
    </location>
</feature>
<sequence length="76" mass="8055">MPDHEGDAEPTAPAFAAVWLDTSGDTPVLKVYDGQDWHAEPTEATLPFGLRARKENPGRGRGRGRGNGRGAGKGVK</sequence>
<proteinExistence type="predicted"/>
<dbReference type="AlphaFoldDB" id="A0A9E7U5B2"/>
<organism evidence="2 3">
    <name type="scientific">Salinirubellus salinus</name>
    <dbReference type="NCBI Taxonomy" id="1364945"/>
    <lineage>
        <taxon>Archaea</taxon>
        <taxon>Methanobacteriati</taxon>
        <taxon>Methanobacteriota</taxon>
        <taxon>Stenosarchaea group</taxon>
        <taxon>Halobacteria</taxon>
        <taxon>Halobacteriales</taxon>
        <taxon>Natronomonadaceae</taxon>
        <taxon>Salinirubellus</taxon>
    </lineage>
</organism>
<gene>
    <name evidence="2" type="ORF">N0B31_02775</name>
</gene>
<dbReference type="Proteomes" id="UP001057580">
    <property type="component" value="Chromosome"/>
</dbReference>
<dbReference type="EMBL" id="CP104003">
    <property type="protein sequence ID" value="UWM55215.1"/>
    <property type="molecule type" value="Genomic_DNA"/>
</dbReference>
<accession>A0A9E7U5B2</accession>
<keyword evidence="3" id="KW-1185">Reference proteome</keyword>
<evidence type="ECO:0000256" key="1">
    <source>
        <dbReference type="SAM" id="MobiDB-lite"/>
    </source>
</evidence>